<dbReference type="SUPFAM" id="SSF55961">
    <property type="entry name" value="Bet v1-like"/>
    <property type="match status" value="1"/>
</dbReference>
<evidence type="ECO:0000313" key="1">
    <source>
        <dbReference type="EMBL" id="CAD9872814.1"/>
    </source>
</evidence>
<dbReference type="EMBL" id="HBHR01021451">
    <property type="protein sequence ID" value="CAD9872814.1"/>
    <property type="molecule type" value="Transcribed_RNA"/>
</dbReference>
<dbReference type="AlphaFoldDB" id="A0A7S2V840"/>
<protein>
    <recommendedName>
        <fullName evidence="2">START domain-containing protein</fullName>
    </recommendedName>
</protein>
<gene>
    <name evidence="1" type="ORF">FJAP1339_LOCUS10897</name>
</gene>
<evidence type="ECO:0008006" key="2">
    <source>
        <dbReference type="Google" id="ProtNLM"/>
    </source>
</evidence>
<proteinExistence type="predicted"/>
<organism evidence="1">
    <name type="scientific">Fibrocapsa japonica</name>
    <dbReference type="NCBI Taxonomy" id="94617"/>
    <lineage>
        <taxon>Eukaryota</taxon>
        <taxon>Sar</taxon>
        <taxon>Stramenopiles</taxon>
        <taxon>Ochrophyta</taxon>
        <taxon>Raphidophyceae</taxon>
        <taxon>Chattonellales</taxon>
        <taxon>Chattonellaceae</taxon>
        <taxon>Fibrocapsa</taxon>
    </lineage>
</organism>
<dbReference type="Gene3D" id="3.30.530.20">
    <property type="match status" value="1"/>
</dbReference>
<reference evidence="1" key="1">
    <citation type="submission" date="2021-01" db="EMBL/GenBank/DDBJ databases">
        <authorList>
            <person name="Corre E."/>
            <person name="Pelletier E."/>
            <person name="Niang G."/>
            <person name="Scheremetjew M."/>
            <person name="Finn R."/>
            <person name="Kale V."/>
            <person name="Holt S."/>
            <person name="Cochrane G."/>
            <person name="Meng A."/>
            <person name="Brown T."/>
            <person name="Cohen L."/>
        </authorList>
    </citation>
    <scope>NUCLEOTIDE SEQUENCE</scope>
    <source>
        <strain evidence="1">CCMP1661</strain>
    </source>
</reference>
<name>A0A7S2V840_9STRA</name>
<sequence length="258" mass="28810">MARVQIGNLVEDKTSAISFAEELLQTSREHLSDDTNIEWNELSTVQGVTIEGAEVTGDRGPLKDPSNSNQLIRASITLGGITSQKMYEFLISKEGYIFIDPDADPNDFGKALMGPYEWGPNSMAQVEQAYLKLPFPLANRDYIVLNAFSGLSRSFLSASCYSPSLSTETSAYEDCTQKKSSFCGTVRMAFYGVYSVVDDENSSRGNSCILKVAQYVDMNGWTPKTMNRGANISWFKSFIHRAQERFPLNLPNEQKKER</sequence>
<accession>A0A7S2V840</accession>
<dbReference type="InterPro" id="IPR023393">
    <property type="entry name" value="START-like_dom_sf"/>
</dbReference>